<gene>
    <name evidence="1" type="ORF">GIX81_03675</name>
</gene>
<organism evidence="1 2">
    <name type="scientific">Limosilactobacillus reuteri</name>
    <name type="common">Lactobacillus reuteri</name>
    <dbReference type="NCBI Taxonomy" id="1598"/>
    <lineage>
        <taxon>Bacteria</taxon>
        <taxon>Bacillati</taxon>
        <taxon>Bacillota</taxon>
        <taxon>Bacilli</taxon>
        <taxon>Lactobacillales</taxon>
        <taxon>Lactobacillaceae</taxon>
        <taxon>Limosilactobacillus</taxon>
    </lineage>
</organism>
<dbReference type="AlphaFoldDB" id="A0A6L5P265"/>
<comment type="caution">
    <text evidence="1">The sequence shown here is derived from an EMBL/GenBank/DDBJ whole genome shotgun (WGS) entry which is preliminary data.</text>
</comment>
<sequence>MKYEAHLTFADYTDLGFSDITNAEGFEKIEHQAQRAVDGIIDYFYQDHSIEKDPNLKRVDAYRTAICEQIDFINQTGITASYANGDDFNSISIGRLSLQPSNHVVSDGMIHGVCKEAYRLLAHYGLLYRGRGSDDYASTHS</sequence>
<dbReference type="RefSeq" id="WP_153704701.1">
    <property type="nucleotide sequence ID" value="NZ_WJNA01000006.1"/>
</dbReference>
<proteinExistence type="predicted"/>
<protein>
    <submittedName>
        <fullName evidence="1">Uncharacterized protein</fullName>
    </submittedName>
</protein>
<dbReference type="EMBL" id="WJNA01000006">
    <property type="protein sequence ID" value="MRH08560.1"/>
    <property type="molecule type" value="Genomic_DNA"/>
</dbReference>
<evidence type="ECO:0000313" key="2">
    <source>
        <dbReference type="Proteomes" id="UP000472879"/>
    </source>
</evidence>
<accession>A0A6L5P265</accession>
<reference evidence="1 2" key="1">
    <citation type="submission" date="2019-11" db="EMBL/GenBank/DDBJ databases">
        <title>Draft genome sequence of 12 host-associated Lactobacillus reuteri rodent strains.</title>
        <authorList>
            <person name="Zhang S."/>
            <person name="Ozcam M."/>
            <person name="Van Pijkeren J.P."/>
        </authorList>
    </citation>
    <scope>NUCLEOTIDE SEQUENCE [LARGE SCALE GENOMIC DNA]</scope>
    <source>
        <strain evidence="1 2">Lr4020</strain>
    </source>
</reference>
<evidence type="ECO:0000313" key="1">
    <source>
        <dbReference type="EMBL" id="MRH08560.1"/>
    </source>
</evidence>
<name>A0A6L5P265_LIMRT</name>
<dbReference type="Proteomes" id="UP000472879">
    <property type="component" value="Unassembled WGS sequence"/>
</dbReference>